<proteinExistence type="predicted"/>
<sequence length="92" mass="10069">MSYFDPQYSFLYVNTFCDEMGLAASAQTVAPPSEHRSRKDHWVDNSVSDVSSISKQGMFNGAVDLELILTAGLLSTSGSLNQLPTFFSKSLI</sequence>
<comment type="caution">
    <text evidence="1">The sequence shown here is derived from an EMBL/GenBank/DDBJ whole genome shotgun (WGS) entry which is preliminary data.</text>
</comment>
<protein>
    <submittedName>
        <fullName evidence="1">Uncharacterized protein</fullName>
    </submittedName>
</protein>
<name>A0A7J7KK42_BUGNE</name>
<organism evidence="1 2">
    <name type="scientific">Bugula neritina</name>
    <name type="common">Brown bryozoan</name>
    <name type="synonym">Sertularia neritina</name>
    <dbReference type="NCBI Taxonomy" id="10212"/>
    <lineage>
        <taxon>Eukaryota</taxon>
        <taxon>Metazoa</taxon>
        <taxon>Spiralia</taxon>
        <taxon>Lophotrochozoa</taxon>
        <taxon>Bryozoa</taxon>
        <taxon>Gymnolaemata</taxon>
        <taxon>Cheilostomatida</taxon>
        <taxon>Flustrina</taxon>
        <taxon>Buguloidea</taxon>
        <taxon>Bugulidae</taxon>
        <taxon>Bugula</taxon>
    </lineage>
</organism>
<accession>A0A7J7KK42</accession>
<dbReference type="Proteomes" id="UP000593567">
    <property type="component" value="Unassembled WGS sequence"/>
</dbReference>
<gene>
    <name evidence="1" type="ORF">EB796_003459</name>
</gene>
<evidence type="ECO:0000313" key="1">
    <source>
        <dbReference type="EMBL" id="KAF6038234.1"/>
    </source>
</evidence>
<dbReference type="EMBL" id="VXIV02000446">
    <property type="protein sequence ID" value="KAF6038234.1"/>
    <property type="molecule type" value="Genomic_DNA"/>
</dbReference>
<keyword evidence="2" id="KW-1185">Reference proteome</keyword>
<reference evidence="1" key="1">
    <citation type="submission" date="2020-06" db="EMBL/GenBank/DDBJ databases">
        <title>Draft genome of Bugula neritina, a colonial animal packing powerful symbionts and potential medicines.</title>
        <authorList>
            <person name="Rayko M."/>
        </authorList>
    </citation>
    <scope>NUCLEOTIDE SEQUENCE [LARGE SCALE GENOMIC DNA]</scope>
    <source>
        <strain evidence="1">Kwan_BN1</strain>
    </source>
</reference>
<dbReference type="AlphaFoldDB" id="A0A7J7KK42"/>
<evidence type="ECO:0000313" key="2">
    <source>
        <dbReference type="Proteomes" id="UP000593567"/>
    </source>
</evidence>